<dbReference type="EMBL" id="AAMD01000027">
    <property type="protein sequence ID" value="EAU67781.1"/>
    <property type="molecule type" value="Genomic_DNA"/>
</dbReference>
<dbReference type="AlphaFoldDB" id="Q096W1"/>
<gene>
    <name evidence="2" type="ORF">STIAU_5029</name>
</gene>
<reference evidence="2 3" key="1">
    <citation type="submission" date="2006-04" db="EMBL/GenBank/DDBJ databases">
        <authorList>
            <person name="Nierman W.C."/>
        </authorList>
    </citation>
    <scope>NUCLEOTIDE SEQUENCE [LARGE SCALE GENOMIC DNA]</scope>
    <source>
        <strain evidence="2 3">DW4/3-1</strain>
    </source>
</reference>
<evidence type="ECO:0000313" key="2">
    <source>
        <dbReference type="EMBL" id="EAU67781.1"/>
    </source>
</evidence>
<accession>Q096W1</accession>
<evidence type="ECO:0000313" key="3">
    <source>
        <dbReference type="Proteomes" id="UP000032702"/>
    </source>
</evidence>
<organism evidence="2 3">
    <name type="scientific">Stigmatella aurantiaca (strain DW4/3-1)</name>
    <dbReference type="NCBI Taxonomy" id="378806"/>
    <lineage>
        <taxon>Bacteria</taxon>
        <taxon>Pseudomonadati</taxon>
        <taxon>Myxococcota</taxon>
        <taxon>Myxococcia</taxon>
        <taxon>Myxococcales</taxon>
        <taxon>Cystobacterineae</taxon>
        <taxon>Archangiaceae</taxon>
        <taxon>Stigmatella</taxon>
    </lineage>
</organism>
<comment type="caution">
    <text evidence="2">The sequence shown here is derived from an EMBL/GenBank/DDBJ whole genome shotgun (WGS) entry which is preliminary data.</text>
</comment>
<dbReference type="Proteomes" id="UP000032702">
    <property type="component" value="Unassembled WGS sequence"/>
</dbReference>
<evidence type="ECO:0000256" key="1">
    <source>
        <dbReference type="SAM" id="MobiDB-lite"/>
    </source>
</evidence>
<protein>
    <submittedName>
        <fullName evidence="2">Uncharacterized protein</fullName>
    </submittedName>
</protein>
<sequence>MTEELFNLPGGSGSRIHPGQLGRRIIEEGEVQRIERQPLAGLGAQVVQLGDDDGIAEARASAMHGTRGVTDVDAHRGALHALGLRRWLLLQIGADELSVRGQVIDDHPRIGDDEVVHLVEAACRLEAHHLRGVRDTPGHGLQSPDIRLDDFFRERILHIEVAGTPRRQLEGGKLLGLEGERQIRQQVVRELRLPCVLQASSRLRGLCGARLSEPAQHLLTLGLLHQSAYPPLRRQERNQGGAGGGGERCILRLQRPLVEALERAVSLLRLSPGAGANLLHQLRQRGGWRNSAGALTRFRHLSAQHHAPVPIVIRPQPQEHLVGHVQIPAFLKHILHVAPCPLGEELRDGHAGAGRRTALPRVGRPGKNLERWLGPWGGREDIRDLHHASKLDEGPLQHRPGPRRKLTSTVCALHTPQQGLELFQRLAGPRIQCLGELARPAFVGAERAQQVRIRQRVHAHLVQLSAQRRQRGERQVQLPGSQQAQRPAHHAGGPRGTLLEGVQPAAQLRDPGSQHAQGLRGAAPHRAGRSAERGFTARSAAPARAC</sequence>
<feature type="region of interest" description="Disordered" evidence="1">
    <location>
        <begin position="465"/>
        <end position="546"/>
    </location>
</feature>
<name>Q096W1_STIAD</name>
<proteinExistence type="predicted"/>